<keyword evidence="2" id="KW-1185">Reference proteome</keyword>
<gene>
    <name evidence="1" type="ORF">HPB50_002752</name>
</gene>
<reference evidence="1" key="1">
    <citation type="submission" date="2020-05" db="EMBL/GenBank/DDBJ databases">
        <title>Large-scale comparative analyses of tick genomes elucidate their genetic diversity and vector capacities.</title>
        <authorList>
            <person name="Jia N."/>
            <person name="Wang J."/>
            <person name="Shi W."/>
            <person name="Du L."/>
            <person name="Sun Y."/>
            <person name="Zhan W."/>
            <person name="Jiang J."/>
            <person name="Wang Q."/>
            <person name="Zhang B."/>
            <person name="Ji P."/>
            <person name="Sakyi L.B."/>
            <person name="Cui X."/>
            <person name="Yuan T."/>
            <person name="Jiang B."/>
            <person name="Yang W."/>
            <person name="Lam T.T.-Y."/>
            <person name="Chang Q."/>
            <person name="Ding S."/>
            <person name="Wang X."/>
            <person name="Zhu J."/>
            <person name="Ruan X."/>
            <person name="Zhao L."/>
            <person name="Wei J."/>
            <person name="Que T."/>
            <person name="Du C."/>
            <person name="Cheng J."/>
            <person name="Dai P."/>
            <person name="Han X."/>
            <person name="Huang E."/>
            <person name="Gao Y."/>
            <person name="Liu J."/>
            <person name="Shao H."/>
            <person name="Ye R."/>
            <person name="Li L."/>
            <person name="Wei W."/>
            <person name="Wang X."/>
            <person name="Wang C."/>
            <person name="Yang T."/>
            <person name="Huo Q."/>
            <person name="Li W."/>
            <person name="Guo W."/>
            <person name="Chen H."/>
            <person name="Zhou L."/>
            <person name="Ni X."/>
            <person name="Tian J."/>
            <person name="Zhou Y."/>
            <person name="Sheng Y."/>
            <person name="Liu T."/>
            <person name="Pan Y."/>
            <person name="Xia L."/>
            <person name="Li J."/>
            <person name="Zhao F."/>
            <person name="Cao W."/>
        </authorList>
    </citation>
    <scope>NUCLEOTIDE SEQUENCE</scope>
    <source>
        <strain evidence="1">Hyas-2018</strain>
    </source>
</reference>
<dbReference type="EMBL" id="CM023481">
    <property type="protein sequence ID" value="KAH6944362.1"/>
    <property type="molecule type" value="Genomic_DNA"/>
</dbReference>
<dbReference type="Proteomes" id="UP000821845">
    <property type="component" value="Chromosome 1"/>
</dbReference>
<organism evidence="1 2">
    <name type="scientific">Hyalomma asiaticum</name>
    <name type="common">Tick</name>
    <dbReference type="NCBI Taxonomy" id="266040"/>
    <lineage>
        <taxon>Eukaryota</taxon>
        <taxon>Metazoa</taxon>
        <taxon>Ecdysozoa</taxon>
        <taxon>Arthropoda</taxon>
        <taxon>Chelicerata</taxon>
        <taxon>Arachnida</taxon>
        <taxon>Acari</taxon>
        <taxon>Parasitiformes</taxon>
        <taxon>Ixodida</taxon>
        <taxon>Ixodoidea</taxon>
        <taxon>Ixodidae</taxon>
        <taxon>Hyalomminae</taxon>
        <taxon>Hyalomma</taxon>
    </lineage>
</organism>
<accession>A0ACB7TG58</accession>
<sequence>MSKGKDAQASAQAVRHSRPQLDKSWGKAVIACAATFFSSAVHSTSGIFYVAFMREFGINRETASWPTSVFQAMDNVSGLGSGVVCVALTVVLMMYFDKYRGVATGVRYAGYSLSSLLYPLLLTRLQQSFPFRQVVLLFAGMSLHLTPLVLALQEPPWERKNEQTMKPTGSKAKSHRNCQIDSDGQGRCPVGDASDMDRAVVGGAEDSRGRITIAGDLKEEERHFALWTCGGGWKLQKLTAVLRN</sequence>
<name>A0ACB7TG58_HYAAI</name>
<comment type="caution">
    <text evidence="1">The sequence shown here is derived from an EMBL/GenBank/DDBJ whole genome shotgun (WGS) entry which is preliminary data.</text>
</comment>
<proteinExistence type="predicted"/>
<evidence type="ECO:0000313" key="2">
    <source>
        <dbReference type="Proteomes" id="UP000821845"/>
    </source>
</evidence>
<protein>
    <submittedName>
        <fullName evidence="1">Uncharacterized protein</fullName>
    </submittedName>
</protein>
<evidence type="ECO:0000313" key="1">
    <source>
        <dbReference type="EMBL" id="KAH6944362.1"/>
    </source>
</evidence>